<dbReference type="GO" id="GO:0061630">
    <property type="term" value="F:ubiquitin protein ligase activity"/>
    <property type="evidence" value="ECO:0007669"/>
    <property type="project" value="TreeGrafter"/>
</dbReference>
<dbReference type="GO" id="GO:0051865">
    <property type="term" value="P:protein autoubiquitination"/>
    <property type="evidence" value="ECO:0007669"/>
    <property type="project" value="TreeGrafter"/>
</dbReference>
<dbReference type="GO" id="GO:0005829">
    <property type="term" value="C:cytosol"/>
    <property type="evidence" value="ECO:0007669"/>
    <property type="project" value="TreeGrafter"/>
</dbReference>
<dbReference type="GO" id="GO:0006513">
    <property type="term" value="P:protein monoubiquitination"/>
    <property type="evidence" value="ECO:0007669"/>
    <property type="project" value="TreeGrafter"/>
</dbReference>
<dbReference type="InterPro" id="IPR019193">
    <property type="entry name" value="UBQ-conj_enz_E2-bd_prot"/>
</dbReference>
<dbReference type="Pfam" id="PF09814">
    <property type="entry name" value="HECT_2"/>
    <property type="match status" value="1"/>
</dbReference>
<dbReference type="PANTHER" id="PTHR31531:SF2">
    <property type="entry name" value="E3 UBIQUITIN-PROTEIN LIGASE E3D"/>
    <property type="match status" value="1"/>
</dbReference>
<dbReference type="GO" id="GO:0031624">
    <property type="term" value="F:ubiquitin conjugating enzyme binding"/>
    <property type="evidence" value="ECO:0007669"/>
    <property type="project" value="TreeGrafter"/>
</dbReference>
<keyword evidence="2" id="KW-1185">Reference proteome</keyword>
<dbReference type="AlphaFoldDB" id="A0AAQ3M3G4"/>
<organism evidence="1 2">
    <name type="scientific">Acrodontium crateriforme</name>
    <dbReference type="NCBI Taxonomy" id="150365"/>
    <lineage>
        <taxon>Eukaryota</taxon>
        <taxon>Fungi</taxon>
        <taxon>Dikarya</taxon>
        <taxon>Ascomycota</taxon>
        <taxon>Pezizomycotina</taxon>
        <taxon>Dothideomycetes</taxon>
        <taxon>Dothideomycetidae</taxon>
        <taxon>Mycosphaerellales</taxon>
        <taxon>Teratosphaeriaceae</taxon>
        <taxon>Acrodontium</taxon>
    </lineage>
</organism>
<dbReference type="EMBL" id="CP138583">
    <property type="protein sequence ID" value="WPH00110.1"/>
    <property type="molecule type" value="Genomic_DNA"/>
</dbReference>
<accession>A0AAQ3M3G4</accession>
<proteinExistence type="predicted"/>
<dbReference type="GO" id="GO:0000151">
    <property type="term" value="C:ubiquitin ligase complex"/>
    <property type="evidence" value="ECO:0007669"/>
    <property type="project" value="TreeGrafter"/>
</dbReference>
<dbReference type="Proteomes" id="UP001303373">
    <property type="component" value="Chromosome 4"/>
</dbReference>
<reference evidence="1 2" key="1">
    <citation type="submission" date="2023-11" db="EMBL/GenBank/DDBJ databases">
        <title>An acidophilic fungus is an integral part of prey digestion in a carnivorous sundew plant.</title>
        <authorList>
            <person name="Tsai I.J."/>
        </authorList>
    </citation>
    <scope>NUCLEOTIDE SEQUENCE [LARGE SCALE GENOMIC DNA]</scope>
    <source>
        <strain evidence="1">169a</strain>
    </source>
</reference>
<dbReference type="GO" id="GO:0005634">
    <property type="term" value="C:nucleus"/>
    <property type="evidence" value="ECO:0007669"/>
    <property type="project" value="TreeGrafter"/>
</dbReference>
<dbReference type="GO" id="GO:0043161">
    <property type="term" value="P:proteasome-mediated ubiquitin-dependent protein catabolic process"/>
    <property type="evidence" value="ECO:0007669"/>
    <property type="project" value="TreeGrafter"/>
</dbReference>
<evidence type="ECO:0000313" key="2">
    <source>
        <dbReference type="Proteomes" id="UP001303373"/>
    </source>
</evidence>
<sequence length="242" mass="26586">MMEFWHCHKPIVADADPLQPGGSKKGYAANSRLALAPGTCLVDNIDFLFAPEDCQTVETTAGSESPTGELSCSKCHTCIGFIDPTAEGYRLRKPHLALSFDPCGALSSFVLEKWLACRLLNSLESQGVRKLSIRSQKEQENLKGLKIWIFAPKLKVSSSAAETLEPVAVAKIMWKEEDVLTKPEKLNAQTLAEGDVEVSSQELRELRECLTKSALLLPVDGRTFQEWQVGVLQTFTVQGTSC</sequence>
<protein>
    <submittedName>
        <fullName evidence="1">Uncharacterized protein</fullName>
    </submittedName>
</protein>
<name>A0AAQ3M3G4_9PEZI</name>
<dbReference type="GO" id="GO:0000209">
    <property type="term" value="P:protein polyubiquitination"/>
    <property type="evidence" value="ECO:0007669"/>
    <property type="project" value="TreeGrafter"/>
</dbReference>
<dbReference type="GO" id="GO:0030332">
    <property type="term" value="F:cyclin binding"/>
    <property type="evidence" value="ECO:0007669"/>
    <property type="project" value="TreeGrafter"/>
</dbReference>
<dbReference type="PANTHER" id="PTHR31531">
    <property type="entry name" value="E3 UBIQUITIN-PROTEIN LIGASE E3D FAMILY MEMBER"/>
    <property type="match status" value="1"/>
</dbReference>
<evidence type="ECO:0000313" key="1">
    <source>
        <dbReference type="EMBL" id="WPH00110.1"/>
    </source>
</evidence>
<gene>
    <name evidence="1" type="ORF">R9X50_00293300</name>
</gene>